<sequence length="128" mass="13361">MTCRESERTRGRESGASCLPPPSPPAPAPPPLPTRRQAHARSLTRTHRHARAHTLRTHAPLSPARSHPSRPAPSRVQRSAAVGLRSRAHFATLTAPAVAVEVGTEAASYPLVAAGDGTPAEARGGALP</sequence>
<protein>
    <submittedName>
        <fullName evidence="2">Uncharacterized protein</fullName>
    </submittedName>
</protein>
<evidence type="ECO:0000313" key="2">
    <source>
        <dbReference type="EMBL" id="CAI9159164.1"/>
    </source>
</evidence>
<proteinExistence type="predicted"/>
<evidence type="ECO:0000256" key="1">
    <source>
        <dbReference type="SAM" id="MobiDB-lite"/>
    </source>
</evidence>
<gene>
    <name evidence="2" type="ORF">MRATA1EN1_LOCUS8126</name>
</gene>
<reference evidence="2" key="1">
    <citation type="submission" date="2023-04" db="EMBL/GenBank/DDBJ databases">
        <authorList>
            <consortium name="ELIXIR-Norway"/>
        </authorList>
    </citation>
    <scope>NUCLEOTIDE SEQUENCE [LARGE SCALE GENOMIC DNA]</scope>
</reference>
<feature type="compositionally biased region" description="Pro residues" evidence="1">
    <location>
        <begin position="19"/>
        <end position="33"/>
    </location>
</feature>
<dbReference type="Proteomes" id="UP001176941">
    <property type="component" value="Chromosome 18"/>
</dbReference>
<feature type="region of interest" description="Disordered" evidence="1">
    <location>
        <begin position="1"/>
        <end position="81"/>
    </location>
</feature>
<accession>A0ABN8YHG2</accession>
<name>A0ABN8YHG2_RANTA</name>
<feature type="region of interest" description="Disordered" evidence="1">
    <location>
        <begin position="109"/>
        <end position="128"/>
    </location>
</feature>
<feature type="compositionally biased region" description="Low complexity" evidence="1">
    <location>
        <begin position="57"/>
        <end position="66"/>
    </location>
</feature>
<dbReference type="EMBL" id="OX459954">
    <property type="protein sequence ID" value="CAI9159164.1"/>
    <property type="molecule type" value="Genomic_DNA"/>
</dbReference>
<keyword evidence="3" id="KW-1185">Reference proteome</keyword>
<evidence type="ECO:0000313" key="3">
    <source>
        <dbReference type="Proteomes" id="UP001176941"/>
    </source>
</evidence>
<organism evidence="2 3">
    <name type="scientific">Rangifer tarandus platyrhynchus</name>
    <name type="common">Svalbard reindeer</name>
    <dbReference type="NCBI Taxonomy" id="3082113"/>
    <lineage>
        <taxon>Eukaryota</taxon>
        <taxon>Metazoa</taxon>
        <taxon>Chordata</taxon>
        <taxon>Craniata</taxon>
        <taxon>Vertebrata</taxon>
        <taxon>Euteleostomi</taxon>
        <taxon>Mammalia</taxon>
        <taxon>Eutheria</taxon>
        <taxon>Laurasiatheria</taxon>
        <taxon>Artiodactyla</taxon>
        <taxon>Ruminantia</taxon>
        <taxon>Pecora</taxon>
        <taxon>Cervidae</taxon>
        <taxon>Odocoileinae</taxon>
        <taxon>Rangifer</taxon>
    </lineage>
</organism>
<feature type="compositionally biased region" description="Basic residues" evidence="1">
    <location>
        <begin position="36"/>
        <end position="56"/>
    </location>
</feature>
<feature type="compositionally biased region" description="Basic and acidic residues" evidence="1">
    <location>
        <begin position="1"/>
        <end position="13"/>
    </location>
</feature>